<dbReference type="AlphaFoldDB" id="A0A137P483"/>
<dbReference type="Proteomes" id="UP000070444">
    <property type="component" value="Unassembled WGS sequence"/>
</dbReference>
<feature type="compositionally biased region" description="Acidic residues" evidence="1">
    <location>
        <begin position="358"/>
        <end position="371"/>
    </location>
</feature>
<feature type="compositionally biased region" description="Polar residues" evidence="1">
    <location>
        <begin position="23"/>
        <end position="33"/>
    </location>
</feature>
<dbReference type="EMBL" id="KQ964525">
    <property type="protein sequence ID" value="KXN69731.1"/>
    <property type="molecule type" value="Genomic_DNA"/>
</dbReference>
<feature type="region of interest" description="Disordered" evidence="1">
    <location>
        <begin position="355"/>
        <end position="374"/>
    </location>
</feature>
<organism evidence="2 3">
    <name type="scientific">Conidiobolus coronatus (strain ATCC 28846 / CBS 209.66 / NRRL 28638)</name>
    <name type="common">Delacroixia coronata</name>
    <dbReference type="NCBI Taxonomy" id="796925"/>
    <lineage>
        <taxon>Eukaryota</taxon>
        <taxon>Fungi</taxon>
        <taxon>Fungi incertae sedis</taxon>
        <taxon>Zoopagomycota</taxon>
        <taxon>Entomophthoromycotina</taxon>
        <taxon>Entomophthoromycetes</taxon>
        <taxon>Entomophthorales</taxon>
        <taxon>Ancylistaceae</taxon>
        <taxon>Conidiobolus</taxon>
    </lineage>
</organism>
<name>A0A137P483_CONC2</name>
<evidence type="ECO:0000313" key="3">
    <source>
        <dbReference type="Proteomes" id="UP000070444"/>
    </source>
</evidence>
<keyword evidence="3" id="KW-1185">Reference proteome</keyword>
<accession>A0A137P483</accession>
<protein>
    <submittedName>
        <fullName evidence="2">Uncharacterized protein</fullName>
    </submittedName>
</protein>
<evidence type="ECO:0000256" key="1">
    <source>
        <dbReference type="SAM" id="MobiDB-lite"/>
    </source>
</evidence>
<sequence>MFSNKINIKKPKLESGNGDGRSISGSLGNTSFNSISPAASRRSDSRSRSLTPPVRSPPRYYQGLPLDTTRVSSNNSILSEEDELYNNSKFTIYKTKLNIIMQVLLQDLDKFERTYKEYKLSYDPNWLLFIITTTNEILIYINTPYESKPIQLTPEPTETLALSLALPNSQILESLILTCTRRGLIKVFSLKQINQTNDFGYSKSLIENQFNLVEGEIAENLVQLKDFELLLITNYRLISITLNPLNTNNLLEINYNLFNEVNISEFSIGNYNTNTEQTSILLNSTNNELIIGKLGRNEFKVNLTNTQFIHQISNKLNISDINCIKLEKLKLIGDQQFIILFSTKLSSVKREKHNSSEFEFDDDEEEFDEDSQLMGDSLDSSYNQDGSQGTSKIKLGLAHFYQSFEDLKLLSTSFITNSERVMSSFKTSEYKLELNIMSPELAVITVNDSIVILKELTQDTIGYKSTKYEKWLGYEILPLSTLTPNNNHQLKLIAQTNSPNYSLLALNYLGKLEFNLNSKSFPSTLNFNFELEFVKFEYLKNLIQSHFKELNNYQSPINFLKLINLQNFKIELIEGVVLSIGEELFKGGKLRTIIY</sequence>
<proteinExistence type="predicted"/>
<gene>
    <name evidence="2" type="ORF">CONCODRAFT_165488</name>
</gene>
<feature type="region of interest" description="Disordered" evidence="1">
    <location>
        <begin position="1"/>
        <end position="67"/>
    </location>
</feature>
<evidence type="ECO:0000313" key="2">
    <source>
        <dbReference type="EMBL" id="KXN69731.1"/>
    </source>
</evidence>
<reference evidence="2 3" key="1">
    <citation type="journal article" date="2015" name="Genome Biol. Evol.">
        <title>Phylogenomic analyses indicate that early fungi evolved digesting cell walls of algal ancestors of land plants.</title>
        <authorList>
            <person name="Chang Y."/>
            <person name="Wang S."/>
            <person name="Sekimoto S."/>
            <person name="Aerts A.L."/>
            <person name="Choi C."/>
            <person name="Clum A."/>
            <person name="LaButti K.M."/>
            <person name="Lindquist E.A."/>
            <person name="Yee Ngan C."/>
            <person name="Ohm R.A."/>
            <person name="Salamov A.A."/>
            <person name="Grigoriev I.V."/>
            <person name="Spatafora J.W."/>
            <person name="Berbee M.L."/>
        </authorList>
    </citation>
    <scope>NUCLEOTIDE SEQUENCE [LARGE SCALE GENOMIC DNA]</scope>
    <source>
        <strain evidence="2 3">NRRL 28638</strain>
    </source>
</reference>